<dbReference type="Gene3D" id="3.30.470.20">
    <property type="entry name" value="ATP-grasp fold, B domain"/>
    <property type="match status" value="1"/>
</dbReference>
<dbReference type="AlphaFoldDB" id="A0A242KDY3"/>
<keyword evidence="1" id="KW-0067">ATP-binding</keyword>
<dbReference type="SUPFAM" id="SSF56059">
    <property type="entry name" value="Glutathione synthetase ATP-binding domain-like"/>
    <property type="match status" value="1"/>
</dbReference>
<evidence type="ECO:0000313" key="3">
    <source>
        <dbReference type="EMBL" id="OTP18998.1"/>
    </source>
</evidence>
<sequence>MKILLLDGASLTSRETVTVLGKNSEIDIFSSSKYGISRFSKFCRNYIQGNASNDIRAYLNQIMTLNDTGNYTVVLPIHEEGWLLSWGKERIKSLPLLISSPESYEQVQGKISFARLLDKLEISQPSWCLYPENKNFTLYPSWVKANYGTAGRGVLKVKSESEMAQALHFFENATPDELMVQENIDGDYGQVQAAFQKGKLIAIHSSLKIGTGVGGSAAARISIDSSPFIESVSKIGETIEWNGGITFDFIKNESGFYFIECNPRMVEPGNAAAAGINFPLILIDLTRAKPTLPNLLVGRSGIKTHSTLGLLMGCAEQTGKRRKILKTFFDCIFHLAERKDSTEVLTPIWKDWKSVIPLAVGFIRLLVQPTDVKRMTEDAVAHYQIDRDTIIKLREMLEGS</sequence>
<dbReference type="OrthoDB" id="2210549at2"/>
<dbReference type="EMBL" id="CP147247">
    <property type="protein sequence ID" value="WYJ89062.1"/>
    <property type="molecule type" value="Genomic_DNA"/>
</dbReference>
<dbReference type="EMBL" id="NGMM01000001">
    <property type="protein sequence ID" value="OTP18998.1"/>
    <property type="molecule type" value="Genomic_DNA"/>
</dbReference>
<dbReference type="InterPro" id="IPR003806">
    <property type="entry name" value="ATP-grasp_PylC-type"/>
</dbReference>
<organism evidence="3">
    <name type="scientific">Candidatus Enterococcus clewellii</name>
    <dbReference type="NCBI Taxonomy" id="1834193"/>
    <lineage>
        <taxon>Bacteria</taxon>
        <taxon>Bacillati</taxon>
        <taxon>Bacillota</taxon>
        <taxon>Bacilli</taxon>
        <taxon>Lactobacillales</taxon>
        <taxon>Enterococcaceae</taxon>
        <taxon>Enterococcus</taxon>
    </lineage>
</organism>
<reference evidence="4" key="2">
    <citation type="submission" date="2017-05" db="EMBL/GenBank/DDBJ databases">
        <authorList>
            <consortium name="The Broad Institute Genomics Platform"/>
            <consortium name="The Broad Institute Genomic Center for Infectious Diseases"/>
            <person name="Earl A."/>
            <person name="Manson A."/>
            <person name="Schwartman J."/>
            <person name="Gilmore M."/>
            <person name="Abouelleil A."/>
            <person name="Cao P."/>
            <person name="Chapman S."/>
            <person name="Cusick C."/>
            <person name="Shea T."/>
            <person name="Young S."/>
            <person name="Neafsey D."/>
            <person name="Nusbaum C."/>
            <person name="Birren B."/>
        </authorList>
    </citation>
    <scope>NUCLEOTIDE SEQUENCE</scope>
    <source>
        <strain evidence="4">9E7_DIV0242</strain>
    </source>
</reference>
<dbReference type="GO" id="GO:0005524">
    <property type="term" value="F:ATP binding"/>
    <property type="evidence" value="ECO:0007669"/>
    <property type="project" value="UniProtKB-UniRule"/>
</dbReference>
<name>A0A242KDY3_9ENTE</name>
<dbReference type="PROSITE" id="PS50975">
    <property type="entry name" value="ATP_GRASP"/>
    <property type="match status" value="1"/>
</dbReference>
<proteinExistence type="predicted"/>
<dbReference type="Pfam" id="PF02655">
    <property type="entry name" value="ATP-grasp_3"/>
    <property type="match status" value="1"/>
</dbReference>
<keyword evidence="1" id="KW-0547">Nucleotide-binding</keyword>
<dbReference type="RefSeq" id="WP_086347915.1">
    <property type="nucleotide sequence ID" value="NZ_CP147247.1"/>
</dbReference>
<gene>
    <name evidence="4" type="ORF">A5888_000781</name>
    <name evidence="3" type="ORF">A5888_000812</name>
</gene>
<reference evidence="3" key="1">
    <citation type="submission" date="2017-05" db="EMBL/GenBank/DDBJ databases">
        <title>The Genome Sequence of Enterococcus sp. 9E7_DIV0242.</title>
        <authorList>
            <consortium name="The Broad Institute Genomics Platform"/>
            <consortium name="The Broad Institute Genomic Center for Infectious Diseases"/>
            <person name="Earl A."/>
            <person name="Manson A."/>
            <person name="Schwartman J."/>
            <person name="Gilmore M."/>
            <person name="Abouelleil A."/>
            <person name="Cao P."/>
            <person name="Chapman S."/>
            <person name="Cusick C."/>
            <person name="Shea T."/>
            <person name="Young S."/>
            <person name="Neafsey D."/>
            <person name="Nusbaum C."/>
            <person name="Birren B."/>
        </authorList>
    </citation>
    <scope>NUCLEOTIDE SEQUENCE [LARGE SCALE GENOMIC DNA]</scope>
    <source>
        <strain evidence="3">9E7_DIV0242</strain>
    </source>
</reference>
<dbReference type="Proteomes" id="UP000195141">
    <property type="component" value="Chromosome"/>
</dbReference>
<reference evidence="4" key="3">
    <citation type="submission" date="2024-03" db="EMBL/GenBank/DDBJ databases">
        <title>The Genome Sequence of Enterococcus sp. DIV0242b.</title>
        <authorList>
            <consortium name="The Broad Institute Genomics Platform"/>
            <consortium name="The Broad Institute Microbial Omics Core"/>
            <consortium name="The Broad Institute Genomic Center for Infectious Diseases"/>
            <person name="Earl A."/>
            <person name="Manson A."/>
            <person name="Gilmore M."/>
            <person name="Schwartman J."/>
            <person name="Shea T."/>
            <person name="Abouelleil A."/>
            <person name="Cao P."/>
            <person name="Chapman S."/>
            <person name="Cusick C."/>
            <person name="Young S."/>
            <person name="Neafsey D."/>
            <person name="Nusbaum C."/>
            <person name="Birren B."/>
        </authorList>
    </citation>
    <scope>NUCLEOTIDE SEQUENCE</scope>
    <source>
        <strain evidence="4">9E7_DIV0242</strain>
    </source>
</reference>
<evidence type="ECO:0000259" key="2">
    <source>
        <dbReference type="PROSITE" id="PS50975"/>
    </source>
</evidence>
<feature type="domain" description="ATP-grasp" evidence="2">
    <location>
        <begin position="114"/>
        <end position="287"/>
    </location>
</feature>
<evidence type="ECO:0000313" key="4">
    <source>
        <dbReference type="EMBL" id="WYJ89062.1"/>
    </source>
</evidence>
<dbReference type="InterPro" id="IPR011761">
    <property type="entry name" value="ATP-grasp"/>
</dbReference>
<keyword evidence="5" id="KW-1185">Reference proteome</keyword>
<evidence type="ECO:0000313" key="5">
    <source>
        <dbReference type="Proteomes" id="UP000195141"/>
    </source>
</evidence>
<accession>A0A242KDY3</accession>
<dbReference type="GO" id="GO:0046872">
    <property type="term" value="F:metal ion binding"/>
    <property type="evidence" value="ECO:0007669"/>
    <property type="project" value="InterPro"/>
</dbReference>
<evidence type="ECO:0000256" key="1">
    <source>
        <dbReference type="PROSITE-ProRule" id="PRU00409"/>
    </source>
</evidence>
<protein>
    <recommendedName>
        <fullName evidence="2">ATP-grasp domain-containing protein</fullName>
    </recommendedName>
</protein>